<dbReference type="Gene3D" id="3.40.50.300">
    <property type="entry name" value="P-loop containing nucleotide triphosphate hydrolases"/>
    <property type="match status" value="1"/>
</dbReference>
<accession>A0A154VE85</accession>
<dbReference type="OrthoDB" id="230260at2"/>
<evidence type="ECO:0000313" key="7">
    <source>
        <dbReference type="Proteomes" id="UP000076400"/>
    </source>
</evidence>
<dbReference type="InterPro" id="IPR005702">
    <property type="entry name" value="Wzc-like_C"/>
</dbReference>
<dbReference type="GO" id="GO:0005886">
    <property type="term" value="C:plasma membrane"/>
    <property type="evidence" value="ECO:0007669"/>
    <property type="project" value="TreeGrafter"/>
</dbReference>
<evidence type="ECO:0000313" key="6">
    <source>
        <dbReference type="EMBL" id="KZC99604.1"/>
    </source>
</evidence>
<dbReference type="PANTHER" id="PTHR32309">
    <property type="entry name" value="TYROSINE-PROTEIN KINASE"/>
    <property type="match status" value="1"/>
</dbReference>
<feature type="region of interest" description="Disordered" evidence="3">
    <location>
        <begin position="1"/>
        <end position="27"/>
    </location>
</feature>
<organism evidence="6 7">
    <name type="scientific">Oceanibaculum pacificum</name>
    <dbReference type="NCBI Taxonomy" id="580166"/>
    <lineage>
        <taxon>Bacteria</taxon>
        <taxon>Pseudomonadati</taxon>
        <taxon>Pseudomonadota</taxon>
        <taxon>Alphaproteobacteria</taxon>
        <taxon>Rhodospirillales</taxon>
        <taxon>Oceanibaculaceae</taxon>
        <taxon>Oceanibaculum</taxon>
    </lineage>
</organism>
<dbReference type="RefSeq" id="WP_067560060.1">
    <property type="nucleotide sequence ID" value="NZ_LPXN01000167.1"/>
</dbReference>
<evidence type="ECO:0000259" key="5">
    <source>
        <dbReference type="Pfam" id="PF01656"/>
    </source>
</evidence>
<protein>
    <recommendedName>
        <fullName evidence="5">CobQ/CobB/MinD/ParA nucleotide binding domain-containing protein</fullName>
    </recommendedName>
</protein>
<sequence>MSALAPLQPNPAARAGMAPSPADAPMPLRRGLSRNKPLFAISFLALAGLGLAIVAGLPERYRATAQLVFQDRSSGFGGSALLLDRGAIETEAAIVASRDLALRAVESLRLIDDPAFNPALQPSASFAFGAWLRDHVLAPLGVAPSSGSGRASQGSAVIAPPPAVLAERAVDAYLDRLSVSPADNARIVAVDFTAADPDLAAAAANRTAGLYVEDRVAQRAAAARRADEWLGGRLERLREEAAAAQQRLDAYRRETGMLEIGGGSIYRDQLTQVNAQLVAARGSRTEAEARAAQARRLIGQGSNTGTNTGGGLETAAAVLNADLVRELRLQEAALQRRIAELRVEYRDDHPRLQEALSESEGLRRTIAGEVEKIGIGLANEVEVARARERALQQEVDRLQVLVDDRNDALLSLRALEGDLRSRTQLYEVMLARFNEAKLQDERLVGPEARVISAAVPPAEPLFPGKAVLAVLAVLVAAVLAAGIAMLRERLRKGYGSVRQVERSTGLPVLGALPALSRASLRGMQPHELALDDPAAAYAEAVRGLRTGLLLAAAGDRPVRTLLVTSSIAGEGKTATAVSLAALAAKAGRKVLLIDADLRDPGIGPALYFPHERGLATYLAGAASAEAVTEFHLACGIYFIPAGPAGDDPSALLSAPAMQTLLQQKAGEFDLVVIDSPPVLPVSDALILSRLVDATLYVVAAESVRRDAVRAGLQALRQAGAAVAGTVLTRLDPRRQPPEDAARYAYAAPASGQTAIEERRRIAG</sequence>
<name>A0A154VE85_9PROT</name>
<dbReference type="GO" id="GO:0004713">
    <property type="term" value="F:protein tyrosine kinase activity"/>
    <property type="evidence" value="ECO:0007669"/>
    <property type="project" value="TreeGrafter"/>
</dbReference>
<comment type="caution">
    <text evidence="6">The sequence shown here is derived from an EMBL/GenBank/DDBJ whole genome shotgun (WGS) entry which is preliminary data.</text>
</comment>
<gene>
    <name evidence="6" type="ORF">AUP43_14535</name>
</gene>
<keyword evidence="4" id="KW-0812">Transmembrane</keyword>
<evidence type="ECO:0000256" key="3">
    <source>
        <dbReference type="SAM" id="MobiDB-lite"/>
    </source>
</evidence>
<dbReference type="CDD" id="cd05387">
    <property type="entry name" value="BY-kinase"/>
    <property type="match status" value="1"/>
</dbReference>
<keyword evidence="1" id="KW-0547">Nucleotide-binding</keyword>
<dbReference type="NCBIfam" id="TIGR01007">
    <property type="entry name" value="eps_fam"/>
    <property type="match status" value="1"/>
</dbReference>
<dbReference type="Proteomes" id="UP000076400">
    <property type="component" value="Unassembled WGS sequence"/>
</dbReference>
<evidence type="ECO:0000256" key="1">
    <source>
        <dbReference type="ARBA" id="ARBA00022741"/>
    </source>
</evidence>
<dbReference type="GO" id="GO:0005524">
    <property type="term" value="F:ATP binding"/>
    <property type="evidence" value="ECO:0007669"/>
    <property type="project" value="UniProtKB-KW"/>
</dbReference>
<dbReference type="EMBL" id="LPXN01000167">
    <property type="protein sequence ID" value="KZC99604.1"/>
    <property type="molecule type" value="Genomic_DNA"/>
</dbReference>
<proteinExistence type="predicted"/>
<evidence type="ECO:0000256" key="2">
    <source>
        <dbReference type="ARBA" id="ARBA00022840"/>
    </source>
</evidence>
<feature type="domain" description="CobQ/CobB/MinD/ParA nucleotide binding" evidence="5">
    <location>
        <begin position="563"/>
        <end position="692"/>
    </location>
</feature>
<dbReference type="STRING" id="580166.AUP43_14535"/>
<feature type="transmembrane region" description="Helical" evidence="4">
    <location>
        <begin position="466"/>
        <end position="486"/>
    </location>
</feature>
<evidence type="ECO:0000256" key="4">
    <source>
        <dbReference type="SAM" id="Phobius"/>
    </source>
</evidence>
<dbReference type="InterPro" id="IPR002586">
    <property type="entry name" value="CobQ/CobB/MinD/ParA_Nub-bd_dom"/>
</dbReference>
<keyword evidence="7" id="KW-1185">Reference proteome</keyword>
<dbReference type="InterPro" id="IPR027417">
    <property type="entry name" value="P-loop_NTPase"/>
</dbReference>
<dbReference type="AlphaFoldDB" id="A0A154VE85"/>
<dbReference type="PANTHER" id="PTHR32309:SF13">
    <property type="entry name" value="FERRIC ENTEROBACTIN TRANSPORT PROTEIN FEPE"/>
    <property type="match status" value="1"/>
</dbReference>
<keyword evidence="2" id="KW-0067">ATP-binding</keyword>
<reference evidence="6 7" key="1">
    <citation type="submission" date="2015-12" db="EMBL/GenBank/DDBJ databases">
        <title>Genome sequence of Oceanibaculum pacificum MCCC 1A02656.</title>
        <authorList>
            <person name="Lu L."/>
            <person name="Lai Q."/>
            <person name="Shao Z."/>
            <person name="Qian P."/>
        </authorList>
    </citation>
    <scope>NUCLEOTIDE SEQUENCE [LARGE SCALE GENOMIC DNA]</scope>
    <source>
        <strain evidence="6 7">MCCC 1A02656</strain>
    </source>
</reference>
<keyword evidence="4" id="KW-0472">Membrane</keyword>
<dbReference type="InterPro" id="IPR050445">
    <property type="entry name" value="Bact_polysacc_biosynth/exp"/>
</dbReference>
<keyword evidence="4" id="KW-1133">Transmembrane helix</keyword>
<dbReference type="Pfam" id="PF01656">
    <property type="entry name" value="CbiA"/>
    <property type="match status" value="1"/>
</dbReference>
<dbReference type="SUPFAM" id="SSF52540">
    <property type="entry name" value="P-loop containing nucleoside triphosphate hydrolases"/>
    <property type="match status" value="1"/>
</dbReference>
<feature type="transmembrane region" description="Helical" evidence="4">
    <location>
        <begin position="38"/>
        <end position="57"/>
    </location>
</feature>